<evidence type="ECO:0000313" key="3">
    <source>
        <dbReference type="EMBL" id="KAK4224529.1"/>
    </source>
</evidence>
<feature type="transmembrane region" description="Helical" evidence="2">
    <location>
        <begin position="20"/>
        <end position="47"/>
    </location>
</feature>
<protein>
    <submittedName>
        <fullName evidence="3">Uncharacterized protein</fullName>
    </submittedName>
</protein>
<evidence type="ECO:0000256" key="1">
    <source>
        <dbReference type="SAM" id="MobiDB-lite"/>
    </source>
</evidence>
<proteinExistence type="predicted"/>
<feature type="transmembrane region" description="Helical" evidence="2">
    <location>
        <begin position="104"/>
        <end position="130"/>
    </location>
</feature>
<feature type="region of interest" description="Disordered" evidence="1">
    <location>
        <begin position="253"/>
        <end position="275"/>
    </location>
</feature>
<feature type="transmembrane region" description="Helical" evidence="2">
    <location>
        <begin position="59"/>
        <end position="84"/>
    </location>
</feature>
<accession>A0AAN7BJI9</accession>
<dbReference type="EMBL" id="MU865390">
    <property type="protein sequence ID" value="KAK4224529.1"/>
    <property type="molecule type" value="Genomic_DNA"/>
</dbReference>
<comment type="caution">
    <text evidence="3">The sequence shown here is derived from an EMBL/GenBank/DDBJ whole genome shotgun (WGS) entry which is preliminary data.</text>
</comment>
<dbReference type="AlphaFoldDB" id="A0AAN7BJI9"/>
<feature type="compositionally biased region" description="Low complexity" evidence="1">
    <location>
        <begin position="220"/>
        <end position="236"/>
    </location>
</feature>
<feature type="compositionally biased region" description="Pro residues" evidence="1">
    <location>
        <begin position="253"/>
        <end position="264"/>
    </location>
</feature>
<feature type="region of interest" description="Disordered" evidence="1">
    <location>
        <begin position="183"/>
        <end position="241"/>
    </location>
</feature>
<evidence type="ECO:0000256" key="2">
    <source>
        <dbReference type="SAM" id="Phobius"/>
    </source>
</evidence>
<organism evidence="3 4">
    <name type="scientific">Podospora fimiseda</name>
    <dbReference type="NCBI Taxonomy" id="252190"/>
    <lineage>
        <taxon>Eukaryota</taxon>
        <taxon>Fungi</taxon>
        <taxon>Dikarya</taxon>
        <taxon>Ascomycota</taxon>
        <taxon>Pezizomycotina</taxon>
        <taxon>Sordariomycetes</taxon>
        <taxon>Sordariomycetidae</taxon>
        <taxon>Sordariales</taxon>
        <taxon>Podosporaceae</taxon>
        <taxon>Podospora</taxon>
    </lineage>
</organism>
<keyword evidence="2" id="KW-1133">Transmembrane helix</keyword>
<name>A0AAN7BJI9_9PEZI</name>
<keyword evidence="2" id="KW-0472">Membrane</keyword>
<evidence type="ECO:0000313" key="4">
    <source>
        <dbReference type="Proteomes" id="UP001301958"/>
    </source>
</evidence>
<feature type="compositionally biased region" description="Low complexity" evidence="1">
    <location>
        <begin position="197"/>
        <end position="207"/>
    </location>
</feature>
<feature type="transmembrane region" description="Helical" evidence="2">
    <location>
        <begin position="142"/>
        <end position="166"/>
    </location>
</feature>
<feature type="compositionally biased region" description="Pro residues" evidence="1">
    <location>
        <begin position="392"/>
        <end position="412"/>
    </location>
</feature>
<feature type="compositionally biased region" description="Polar residues" evidence="1">
    <location>
        <begin position="373"/>
        <end position="389"/>
    </location>
</feature>
<keyword evidence="4" id="KW-1185">Reference proteome</keyword>
<gene>
    <name evidence="3" type="ORF">QBC38DRAFT_16044</name>
</gene>
<keyword evidence="2" id="KW-0812">Transmembrane</keyword>
<feature type="region of interest" description="Disordered" evidence="1">
    <location>
        <begin position="373"/>
        <end position="412"/>
    </location>
</feature>
<sequence>MTGTSSFLQSHSYMGQEKGLLPSLVLASLLSLSVASIIGVALSGVVFGPMNDLKRQGRGIAQCFVLFSSLLSLLYVVLHLLAAQKGESLYLNFDPPIPSFKHQLHAWAIISIRLAVLMWSTSCIAVAVGIHHGGGGHKTARLDVDIFACAVGFVFGFVILCVVQMASRPFDMPWTSSSDLDKGVLGTGDVEEKSSRTSDSSSNNSRTIRVAIGHRPNMPSKSSSSNMSGSTSSSQSKTRRLYRTRRYVLEAPSPIPIPVRPPKLVPSDEAQTRSSQHFEETLVPRASQSESYFTAAVLGLAVQQDGKVRINQHPRVHQRSGSAATAIYMGSDGIGDCNPRPPPPVAVVNGPREYPGPGSYTTTRLQKLPSLVVSGSQVKQQPASINPQFLLSPPPPPPPPLPSVPAPTPIAD</sequence>
<reference evidence="3" key="1">
    <citation type="journal article" date="2023" name="Mol. Phylogenet. Evol.">
        <title>Genome-scale phylogeny and comparative genomics of the fungal order Sordariales.</title>
        <authorList>
            <person name="Hensen N."/>
            <person name="Bonometti L."/>
            <person name="Westerberg I."/>
            <person name="Brannstrom I.O."/>
            <person name="Guillou S."/>
            <person name="Cros-Aarteil S."/>
            <person name="Calhoun S."/>
            <person name="Haridas S."/>
            <person name="Kuo A."/>
            <person name="Mondo S."/>
            <person name="Pangilinan J."/>
            <person name="Riley R."/>
            <person name="LaButti K."/>
            <person name="Andreopoulos B."/>
            <person name="Lipzen A."/>
            <person name="Chen C."/>
            <person name="Yan M."/>
            <person name="Daum C."/>
            <person name="Ng V."/>
            <person name="Clum A."/>
            <person name="Steindorff A."/>
            <person name="Ohm R.A."/>
            <person name="Martin F."/>
            <person name="Silar P."/>
            <person name="Natvig D.O."/>
            <person name="Lalanne C."/>
            <person name="Gautier V."/>
            <person name="Ament-Velasquez S.L."/>
            <person name="Kruys A."/>
            <person name="Hutchinson M.I."/>
            <person name="Powell A.J."/>
            <person name="Barry K."/>
            <person name="Miller A.N."/>
            <person name="Grigoriev I.V."/>
            <person name="Debuchy R."/>
            <person name="Gladieux P."/>
            <person name="Hiltunen Thoren M."/>
            <person name="Johannesson H."/>
        </authorList>
    </citation>
    <scope>NUCLEOTIDE SEQUENCE</scope>
    <source>
        <strain evidence="3">CBS 990.96</strain>
    </source>
</reference>
<reference evidence="3" key="2">
    <citation type="submission" date="2023-05" db="EMBL/GenBank/DDBJ databases">
        <authorList>
            <consortium name="Lawrence Berkeley National Laboratory"/>
            <person name="Steindorff A."/>
            <person name="Hensen N."/>
            <person name="Bonometti L."/>
            <person name="Westerberg I."/>
            <person name="Brannstrom I.O."/>
            <person name="Guillou S."/>
            <person name="Cros-Aarteil S."/>
            <person name="Calhoun S."/>
            <person name="Haridas S."/>
            <person name="Kuo A."/>
            <person name="Mondo S."/>
            <person name="Pangilinan J."/>
            <person name="Riley R."/>
            <person name="Labutti K."/>
            <person name="Andreopoulos B."/>
            <person name="Lipzen A."/>
            <person name="Chen C."/>
            <person name="Yanf M."/>
            <person name="Daum C."/>
            <person name="Ng V."/>
            <person name="Clum A."/>
            <person name="Ohm R."/>
            <person name="Martin F."/>
            <person name="Silar P."/>
            <person name="Natvig D."/>
            <person name="Lalanne C."/>
            <person name="Gautier V."/>
            <person name="Ament-Velasquez S.L."/>
            <person name="Kruys A."/>
            <person name="Hutchinson M.I."/>
            <person name="Powell A.J."/>
            <person name="Barry K."/>
            <person name="Miller A.N."/>
            <person name="Grigoriev I.V."/>
            <person name="Debuchy R."/>
            <person name="Gladieux P."/>
            <person name="Thoren M.H."/>
            <person name="Johannesson H."/>
        </authorList>
    </citation>
    <scope>NUCLEOTIDE SEQUENCE</scope>
    <source>
        <strain evidence="3">CBS 990.96</strain>
    </source>
</reference>
<dbReference type="Proteomes" id="UP001301958">
    <property type="component" value="Unassembled WGS sequence"/>
</dbReference>